<proteinExistence type="predicted"/>
<protein>
    <submittedName>
        <fullName evidence="1">Uncharacterized protein</fullName>
    </submittedName>
</protein>
<comment type="caution">
    <text evidence="1">The sequence shown here is derived from an EMBL/GenBank/DDBJ whole genome shotgun (WGS) entry which is preliminary data.</text>
</comment>
<sequence length="247" mass="27312">MLTLRRSLLVALRRPQTPLLPLQASAARAFSGNVEYPRIEGSVADVTKSLNTIGARLSVPTAALYLTKQKLEYVVRGIKTPEELREVQRALLLCDAKFVYPSEFAISTFLSTCVRLQQPDVALELLRQAQHTRHYVKIQSFVRLATHYADAGDDATVEELAALLAQRGPAPTTKWFAFRVAHAKRQGQWDAAVALAKEAAAARQINSHVILTLLEGQDVAEHRALAEYLVAKGDVHVNDKLRAVLDN</sequence>
<dbReference type="EMBL" id="JAKCXM010000002">
    <property type="protein sequence ID" value="KAJ0409941.1"/>
    <property type="molecule type" value="Genomic_DNA"/>
</dbReference>
<dbReference type="AlphaFoldDB" id="A0AAD5M9Y0"/>
<evidence type="ECO:0000313" key="1">
    <source>
        <dbReference type="EMBL" id="KAJ0409941.1"/>
    </source>
</evidence>
<name>A0AAD5M9Y0_PYTIN</name>
<organism evidence="1 2">
    <name type="scientific">Pythium insidiosum</name>
    <name type="common">Pythiosis disease agent</name>
    <dbReference type="NCBI Taxonomy" id="114742"/>
    <lineage>
        <taxon>Eukaryota</taxon>
        <taxon>Sar</taxon>
        <taxon>Stramenopiles</taxon>
        <taxon>Oomycota</taxon>
        <taxon>Peronosporomycetes</taxon>
        <taxon>Pythiales</taxon>
        <taxon>Pythiaceae</taxon>
        <taxon>Pythium</taxon>
    </lineage>
</organism>
<evidence type="ECO:0000313" key="2">
    <source>
        <dbReference type="Proteomes" id="UP001209570"/>
    </source>
</evidence>
<keyword evidence="2" id="KW-1185">Reference proteome</keyword>
<accession>A0AAD5M9Y0</accession>
<gene>
    <name evidence="1" type="ORF">P43SY_005835</name>
</gene>
<reference evidence="1" key="1">
    <citation type="submission" date="2021-12" db="EMBL/GenBank/DDBJ databases">
        <title>Prjna785345.</title>
        <authorList>
            <person name="Rujirawat T."/>
            <person name="Krajaejun T."/>
        </authorList>
    </citation>
    <scope>NUCLEOTIDE SEQUENCE</scope>
    <source>
        <strain evidence="1">Pi057C3</strain>
    </source>
</reference>
<dbReference type="Gene3D" id="1.25.40.10">
    <property type="entry name" value="Tetratricopeptide repeat domain"/>
    <property type="match status" value="1"/>
</dbReference>
<dbReference type="InterPro" id="IPR011990">
    <property type="entry name" value="TPR-like_helical_dom_sf"/>
</dbReference>
<dbReference type="Proteomes" id="UP001209570">
    <property type="component" value="Unassembled WGS sequence"/>
</dbReference>